<proteinExistence type="predicted"/>
<dbReference type="PRINTS" id="PR00625">
    <property type="entry name" value="JDOMAIN"/>
</dbReference>
<organism evidence="2 3">
    <name type="scientific">Symbiodinium microadriaticum</name>
    <name type="common">Dinoflagellate</name>
    <name type="synonym">Zooxanthella microadriatica</name>
    <dbReference type="NCBI Taxonomy" id="2951"/>
    <lineage>
        <taxon>Eukaryota</taxon>
        <taxon>Sar</taxon>
        <taxon>Alveolata</taxon>
        <taxon>Dinophyceae</taxon>
        <taxon>Suessiales</taxon>
        <taxon>Symbiodiniaceae</taxon>
        <taxon>Symbiodinium</taxon>
    </lineage>
</organism>
<sequence length="223" mass="24120">MLGIAPRHVHLVVPARSRVPGSLPPSPAPSGAALAPSGTLVCWAAAKARKPAVARRALGGSPWEILGVSPGATQAEIKRAYRRKALKEHPDVSKLPDAKQRWQELSAAYDALSDPEKLRAWERYRGEGGKSVLPVWDVSLSVLKIPVAPCRQQAVSAEEVALDMLLPSASALCAKAWVDDTHGRADLVEPLEPDQADAFEKWWAMLHSQHAITSTTGMFYLTN</sequence>
<dbReference type="EMBL" id="LSRX01001052">
    <property type="protein sequence ID" value="OLP84308.1"/>
    <property type="molecule type" value="Genomic_DNA"/>
</dbReference>
<dbReference type="PROSITE" id="PS50076">
    <property type="entry name" value="DNAJ_2"/>
    <property type="match status" value="1"/>
</dbReference>
<evidence type="ECO:0000313" key="3">
    <source>
        <dbReference type="Proteomes" id="UP000186817"/>
    </source>
</evidence>
<protein>
    <submittedName>
        <fullName evidence="2">DnaJ-like subfamily B member 5</fullName>
    </submittedName>
</protein>
<evidence type="ECO:0000313" key="2">
    <source>
        <dbReference type="EMBL" id="OLP84308.1"/>
    </source>
</evidence>
<dbReference type="PANTHER" id="PTHR43096">
    <property type="entry name" value="DNAJ HOMOLOG 1, MITOCHONDRIAL-RELATED"/>
    <property type="match status" value="1"/>
</dbReference>
<name>A0A1Q9CN05_SYMMI</name>
<dbReference type="OrthoDB" id="5894at2759"/>
<gene>
    <name evidence="2" type="primary">Dnajb5</name>
    <name evidence="2" type="ORF">AK812_SmicGene34828</name>
</gene>
<dbReference type="AlphaFoldDB" id="A0A1Q9CN05"/>
<evidence type="ECO:0000259" key="1">
    <source>
        <dbReference type="PROSITE" id="PS50076"/>
    </source>
</evidence>
<dbReference type="Proteomes" id="UP000186817">
    <property type="component" value="Unassembled WGS sequence"/>
</dbReference>
<dbReference type="SMART" id="SM00271">
    <property type="entry name" value="DnaJ"/>
    <property type="match status" value="1"/>
</dbReference>
<dbReference type="GO" id="GO:0042026">
    <property type="term" value="P:protein refolding"/>
    <property type="evidence" value="ECO:0007669"/>
    <property type="project" value="TreeGrafter"/>
</dbReference>
<comment type="caution">
    <text evidence="2">The sequence shown here is derived from an EMBL/GenBank/DDBJ whole genome shotgun (WGS) entry which is preliminary data.</text>
</comment>
<dbReference type="PANTHER" id="PTHR43096:SF58">
    <property type="entry name" value="CHAPERONE DNAJ-DOMAIN SUPERFAMILY PROTEIN"/>
    <property type="match status" value="1"/>
</dbReference>
<accession>A0A1Q9CN05</accession>
<dbReference type="SUPFAM" id="SSF46565">
    <property type="entry name" value="Chaperone J-domain"/>
    <property type="match status" value="1"/>
</dbReference>
<dbReference type="GO" id="GO:0005737">
    <property type="term" value="C:cytoplasm"/>
    <property type="evidence" value="ECO:0007669"/>
    <property type="project" value="TreeGrafter"/>
</dbReference>
<dbReference type="Gene3D" id="1.10.287.110">
    <property type="entry name" value="DnaJ domain"/>
    <property type="match status" value="1"/>
</dbReference>
<dbReference type="GO" id="GO:0051082">
    <property type="term" value="F:unfolded protein binding"/>
    <property type="evidence" value="ECO:0007669"/>
    <property type="project" value="TreeGrafter"/>
</dbReference>
<feature type="domain" description="J" evidence="1">
    <location>
        <begin position="61"/>
        <end position="125"/>
    </location>
</feature>
<dbReference type="InterPro" id="IPR036869">
    <property type="entry name" value="J_dom_sf"/>
</dbReference>
<dbReference type="CDD" id="cd06257">
    <property type="entry name" value="DnaJ"/>
    <property type="match status" value="1"/>
</dbReference>
<dbReference type="InterPro" id="IPR001623">
    <property type="entry name" value="DnaJ_domain"/>
</dbReference>
<keyword evidence="3" id="KW-1185">Reference proteome</keyword>
<dbReference type="Pfam" id="PF00226">
    <property type="entry name" value="DnaJ"/>
    <property type="match status" value="1"/>
</dbReference>
<reference evidence="2 3" key="1">
    <citation type="submission" date="2016-02" db="EMBL/GenBank/DDBJ databases">
        <title>Genome analysis of coral dinoflagellate symbionts highlights evolutionary adaptations to a symbiotic lifestyle.</title>
        <authorList>
            <person name="Aranda M."/>
            <person name="Li Y."/>
            <person name="Liew Y.J."/>
            <person name="Baumgarten S."/>
            <person name="Simakov O."/>
            <person name="Wilson M."/>
            <person name="Piel J."/>
            <person name="Ashoor H."/>
            <person name="Bougouffa S."/>
            <person name="Bajic V.B."/>
            <person name="Ryu T."/>
            <person name="Ravasi T."/>
            <person name="Bayer T."/>
            <person name="Micklem G."/>
            <person name="Kim H."/>
            <person name="Bhak J."/>
            <person name="Lajeunesse T.C."/>
            <person name="Voolstra C.R."/>
        </authorList>
    </citation>
    <scope>NUCLEOTIDE SEQUENCE [LARGE SCALE GENOMIC DNA]</scope>
    <source>
        <strain evidence="2 3">CCMP2467</strain>
    </source>
</reference>